<evidence type="ECO:0000259" key="3">
    <source>
        <dbReference type="Pfam" id="PF14361"/>
    </source>
</evidence>
<dbReference type="InterPro" id="IPR051448">
    <property type="entry name" value="CdaR-like_regulators"/>
</dbReference>
<dbReference type="Pfam" id="PF13556">
    <property type="entry name" value="HTH_30"/>
    <property type="match status" value="1"/>
</dbReference>
<dbReference type="Gene3D" id="1.10.10.2840">
    <property type="entry name" value="PucR C-terminal helix-turn-helix domain"/>
    <property type="match status" value="1"/>
</dbReference>
<dbReference type="Pfam" id="PF14361">
    <property type="entry name" value="RsbRD_N"/>
    <property type="match status" value="1"/>
</dbReference>
<organism evidence="5 6">
    <name type="scientific">Streptomyces luteolifulvus</name>
    <dbReference type="NCBI Taxonomy" id="2615112"/>
    <lineage>
        <taxon>Bacteria</taxon>
        <taxon>Bacillati</taxon>
        <taxon>Actinomycetota</taxon>
        <taxon>Actinomycetes</taxon>
        <taxon>Kitasatosporales</taxon>
        <taxon>Streptomycetaceae</taxon>
        <taxon>Streptomyces</taxon>
    </lineage>
</organism>
<gene>
    <name evidence="5" type="ORF">F7R91_40730</name>
</gene>
<comment type="similarity">
    <text evidence="1">Belongs to the CdaR family.</text>
</comment>
<dbReference type="InterPro" id="IPR025751">
    <property type="entry name" value="RsbRD_N_dom"/>
</dbReference>
<dbReference type="PANTHER" id="PTHR33744:SF1">
    <property type="entry name" value="DNA-BINDING TRANSCRIPTIONAL ACTIVATOR ADER"/>
    <property type="match status" value="1"/>
</dbReference>
<dbReference type="PANTHER" id="PTHR33744">
    <property type="entry name" value="CARBOHYDRATE DIACID REGULATOR"/>
    <property type="match status" value="1"/>
</dbReference>
<feature type="domain" description="CdaR GGDEF-like" evidence="4">
    <location>
        <begin position="209"/>
        <end position="324"/>
    </location>
</feature>
<name>A0A6H9UN77_9ACTN</name>
<comment type="caution">
    <text evidence="5">The sequence shown here is derived from an EMBL/GenBank/DDBJ whole genome shotgun (WGS) entry which is preliminary data.</text>
</comment>
<evidence type="ECO:0000256" key="1">
    <source>
        <dbReference type="ARBA" id="ARBA00006754"/>
    </source>
</evidence>
<feature type="domain" description="PucR C-terminal helix-turn-helix" evidence="2">
    <location>
        <begin position="375"/>
        <end position="433"/>
    </location>
</feature>
<dbReference type="InterPro" id="IPR025736">
    <property type="entry name" value="PucR_C-HTH_dom"/>
</dbReference>
<dbReference type="InterPro" id="IPR041522">
    <property type="entry name" value="CdaR_GGDEF"/>
</dbReference>
<dbReference type="InterPro" id="IPR042070">
    <property type="entry name" value="PucR_C-HTH_sf"/>
</dbReference>
<accession>A0A6H9UN77</accession>
<evidence type="ECO:0000259" key="4">
    <source>
        <dbReference type="Pfam" id="PF17853"/>
    </source>
</evidence>
<evidence type="ECO:0000313" key="5">
    <source>
        <dbReference type="EMBL" id="KAB1139219.1"/>
    </source>
</evidence>
<dbReference type="AlphaFoldDB" id="A0A6H9UN77"/>
<proteinExistence type="inferred from homology"/>
<dbReference type="Pfam" id="PF17853">
    <property type="entry name" value="GGDEF_2"/>
    <property type="match status" value="1"/>
</dbReference>
<protein>
    <submittedName>
        <fullName evidence="5">PucR family transcriptional regulator</fullName>
    </submittedName>
</protein>
<evidence type="ECO:0000259" key="2">
    <source>
        <dbReference type="Pfam" id="PF13556"/>
    </source>
</evidence>
<keyword evidence="6" id="KW-1185">Reference proteome</keyword>
<dbReference type="EMBL" id="VZRB01000069">
    <property type="protein sequence ID" value="KAB1139219.1"/>
    <property type="molecule type" value="Genomic_DNA"/>
</dbReference>
<evidence type="ECO:0000313" key="6">
    <source>
        <dbReference type="Proteomes" id="UP000442707"/>
    </source>
</evidence>
<sequence length="447" mass="48972">MWLVCQWAGRLRATGPSWWDSRRSGPADLTAGARMTVTPPYGGVRDSGMDDGLRRLVDVLLPGIDRFADLLTDRITQEEDAYRNHGHVKHDQLRASCADNLHSMVTQLGRDALDLRVPHDTGRFKAEHGVPLSAVTHAYRLAGRFLWECVLTEAGDTVAREMPHVATAVWSVSDTFTDAVAVAYRDTMSERAHHDRQVKSLLLAALLDGRLDEGTHLWECADALRLPQHGVFAVVSAEPAATGGPADEDALRDMEGALRAHGVLSVWRREDDARVGLLSLRSSGSLAQAVEVLRGRSIGRVGVSTLFHDLEQAPGAFRQARLACACVEPDAREVASYGDSPVRLMVVSAPDSAQHAVRRVLRPVLELPQHERELLLETLCQWFASGGSATETAARMYCHRNTVTYRLRRVQELTGRSPTDPVGASEIHLALEAHRLLTDRPTGPAGS</sequence>
<reference evidence="5 6" key="1">
    <citation type="submission" date="2019-09" db="EMBL/GenBank/DDBJ databases">
        <title>Screening of Novel Bioactive Compounds from Soil-Associated.</title>
        <authorList>
            <person name="Zhao S."/>
        </authorList>
    </citation>
    <scope>NUCLEOTIDE SEQUENCE [LARGE SCALE GENOMIC DNA]</scope>
    <source>
        <strain evidence="5 6">HIT-DPA4</strain>
    </source>
</reference>
<feature type="domain" description="RsbT co-antagonist protein RsbRD N-terminal" evidence="3">
    <location>
        <begin position="65"/>
        <end position="197"/>
    </location>
</feature>
<dbReference type="Proteomes" id="UP000442707">
    <property type="component" value="Unassembled WGS sequence"/>
</dbReference>